<evidence type="ECO:0000256" key="10">
    <source>
        <dbReference type="ARBA" id="ARBA00022989"/>
    </source>
</evidence>
<dbReference type="PANTHER" id="PTHR22683:SF41">
    <property type="entry name" value="DNA TRANSLOCASE FTSK"/>
    <property type="match status" value="1"/>
</dbReference>
<keyword evidence="7 14" id="KW-0547">Nucleotide-binding</keyword>
<dbReference type="InterPro" id="IPR018541">
    <property type="entry name" value="Ftsk_gamma"/>
</dbReference>
<feature type="domain" description="FtsK" evidence="17">
    <location>
        <begin position="743"/>
        <end position="956"/>
    </location>
</feature>
<feature type="transmembrane region" description="Helical" evidence="16">
    <location>
        <begin position="166"/>
        <end position="188"/>
    </location>
</feature>
<evidence type="ECO:0000256" key="11">
    <source>
        <dbReference type="ARBA" id="ARBA00023125"/>
    </source>
</evidence>
<keyword evidence="4" id="KW-1003">Cell membrane</keyword>
<dbReference type="CDD" id="cd01127">
    <property type="entry name" value="TrwB_TraG_TraD_VirD4"/>
    <property type="match status" value="1"/>
</dbReference>
<feature type="binding site" evidence="14">
    <location>
        <begin position="760"/>
        <end position="767"/>
    </location>
    <ligand>
        <name>ATP</name>
        <dbReference type="ChEBI" id="CHEBI:30616"/>
    </ligand>
</feature>
<evidence type="ECO:0000256" key="5">
    <source>
        <dbReference type="ARBA" id="ARBA00022618"/>
    </source>
</evidence>
<dbReference type="GO" id="GO:0007059">
    <property type="term" value="P:chromosome segregation"/>
    <property type="evidence" value="ECO:0007669"/>
    <property type="project" value="UniProtKB-KW"/>
</dbReference>
<dbReference type="FunFam" id="3.40.50.300:FF:000209">
    <property type="entry name" value="Cell division protein FtsK"/>
    <property type="match status" value="1"/>
</dbReference>
<evidence type="ECO:0000256" key="4">
    <source>
        <dbReference type="ARBA" id="ARBA00022475"/>
    </source>
</evidence>
<dbReference type="Pfam" id="PF01580">
    <property type="entry name" value="FtsK_SpoIIIE"/>
    <property type="match status" value="1"/>
</dbReference>
<dbReference type="InterPro" id="IPR025199">
    <property type="entry name" value="FtsK_4TM"/>
</dbReference>
<dbReference type="GO" id="GO:0051301">
    <property type="term" value="P:cell division"/>
    <property type="evidence" value="ECO:0007669"/>
    <property type="project" value="UniProtKB-KW"/>
</dbReference>
<evidence type="ECO:0000256" key="14">
    <source>
        <dbReference type="PROSITE-ProRule" id="PRU00289"/>
    </source>
</evidence>
<sequence length="1100" mass="120507">MAQASTITKRSRNRIPISLHINHRVKEGIFIASLAIAAYLFICLLTYTPSDPSWSHTGSAEQSTHNSGGKVGAWLADLLYYLTGHPAYLLPMAMTYIGLLALSKRKTCQKKYLVYSWLFKAIGFILTLGAASGLAAQYFSNIPAGSLPNVEGGLLGVMLQHSLESIVGFLGTTIILLGFFFTGISWFIPFSWLQIMDKTGSFILKAIENKHKFFPEKIESVKKVTHRTQLFKIPSFESPEKVLSNKDRIEPTLDGERQAATNTGLDQELNITTKSEDQSLAANTDISSDTKENSQRETATLISDSPIASEDPHVKIDSPSPPKQVANPSITEGIEGQKTIDFMNQSSRARINVQNQSELETYEHKNVTNSVNIGTERVSYINRQTSTQFKFNPNLGIKSDIIQKPVPNDRPAKEVSPQNRNTIPTHTNAIQHHSIESVQPQTLRQNQKITVADLKVSNSNSVNEISPHSQEIIPPNADISKNQPIESIQPQQIQRPISTGLGVNNGNPFRGEPLQNRKIAPTDSNGDIAKNQPIEPIQSPQQNQRSTVIELKVNSSNSFNETVPHTQENPLGSHLKETVVEVVNFHSKPKRQDKNSEVSFSLSSSNNRLPPLSLLDKPSASQGGYSEEELEVLSRQVEENLSDFGVEVQVVDAHPGPVITSFELQPAPGVKVSRISGLAKDLARALSVLSVRVVEVVPGKPVVGLEIPNENREIVHLSEVLSCIDSSSQESSLTLALGKDITGNPVTVDLAKMPHLLVAGTTGSGKSVAINTMILSLIYRMTPDVVRLILIDPKMLELSVYEGIPHLLAPVVIDMSEAGNALRWCVAEMERRYRLMAALGVRNLAGFNHKVKSAMQANQPLINPLHSSHSNGNSEASLLEPLPMIVVVIDELADMMTVVGKKVEEFITRLAQKARAAGIHLILATQRPSVDVITGLIKANIPTRIAFQVSSRIDSRTILDQTGAEQLLGQGDMLYLPPGTATPERIHGAFVDDHEIHKVVEFLKQQGVPKYIEEITQGVPEFREGNSGANGSDSEDDPLYDEAVRVVTETQRASVSGVQRRLRIGYNRAARLVETMEQTGIVGPMQANGNREVLAPPPPE</sequence>
<dbReference type="GO" id="GO:0005524">
    <property type="term" value="F:ATP binding"/>
    <property type="evidence" value="ECO:0007669"/>
    <property type="project" value="UniProtKB-UniRule"/>
</dbReference>
<keyword evidence="13" id="KW-0131">Cell cycle</keyword>
<feature type="compositionally biased region" description="Basic and acidic residues" evidence="15">
    <location>
        <begin position="242"/>
        <end position="257"/>
    </location>
</feature>
<name>A0A7G1Q809_9GAMM</name>
<evidence type="ECO:0000256" key="2">
    <source>
        <dbReference type="ARBA" id="ARBA00006474"/>
    </source>
</evidence>
<dbReference type="Gene3D" id="1.10.10.10">
    <property type="entry name" value="Winged helix-like DNA-binding domain superfamily/Winged helix DNA-binding domain"/>
    <property type="match status" value="1"/>
</dbReference>
<dbReference type="Pfam" id="PF09397">
    <property type="entry name" value="FtsK_gamma"/>
    <property type="match status" value="1"/>
</dbReference>
<dbReference type="GO" id="GO:0005886">
    <property type="term" value="C:plasma membrane"/>
    <property type="evidence" value="ECO:0007669"/>
    <property type="project" value="UniProtKB-SubCell"/>
</dbReference>
<keyword evidence="11" id="KW-0238">DNA-binding</keyword>
<dbReference type="Proteomes" id="UP000516072">
    <property type="component" value="Chromosome"/>
</dbReference>
<dbReference type="GO" id="GO:0003677">
    <property type="term" value="F:DNA binding"/>
    <property type="evidence" value="ECO:0007669"/>
    <property type="project" value="UniProtKB-KW"/>
</dbReference>
<dbReference type="EMBL" id="LR778175">
    <property type="protein sequence ID" value="CAB1274698.1"/>
    <property type="molecule type" value="Genomic_DNA"/>
</dbReference>
<evidence type="ECO:0000259" key="17">
    <source>
        <dbReference type="PROSITE" id="PS50901"/>
    </source>
</evidence>
<dbReference type="SMART" id="SM00843">
    <property type="entry name" value="Ftsk_gamma"/>
    <property type="match status" value="1"/>
</dbReference>
<dbReference type="PROSITE" id="PS50901">
    <property type="entry name" value="FTSK"/>
    <property type="match status" value="1"/>
</dbReference>
<dbReference type="SUPFAM" id="SSF52540">
    <property type="entry name" value="P-loop containing nucleoside triphosphate hydrolases"/>
    <property type="match status" value="1"/>
</dbReference>
<dbReference type="InterPro" id="IPR041027">
    <property type="entry name" value="FtsK_alpha"/>
</dbReference>
<feature type="compositionally biased region" description="Low complexity" evidence="15">
    <location>
        <begin position="601"/>
        <end position="615"/>
    </location>
</feature>
<feature type="transmembrane region" description="Helical" evidence="16">
    <location>
        <begin position="114"/>
        <end position="139"/>
    </location>
</feature>
<dbReference type="Pfam" id="PF17854">
    <property type="entry name" value="FtsK_alpha"/>
    <property type="match status" value="1"/>
</dbReference>
<feature type="transmembrane region" description="Helical" evidence="16">
    <location>
        <begin position="78"/>
        <end position="102"/>
    </location>
</feature>
<dbReference type="PANTHER" id="PTHR22683">
    <property type="entry name" value="SPORULATION PROTEIN RELATED"/>
    <property type="match status" value="1"/>
</dbReference>
<gene>
    <name evidence="18" type="ORF">NSCAC_0299</name>
</gene>
<comment type="subcellular location">
    <subcellularLocation>
        <location evidence="1">Cell membrane</location>
        <topology evidence="1">Multi-pass membrane protein</topology>
    </subcellularLocation>
</comment>
<dbReference type="InterPro" id="IPR027417">
    <property type="entry name" value="P-loop_NTPase"/>
</dbReference>
<dbReference type="Gene3D" id="3.40.50.300">
    <property type="entry name" value="P-loop containing nucleotide triphosphate hydrolases"/>
    <property type="match status" value="1"/>
</dbReference>
<keyword evidence="8" id="KW-0159">Chromosome partition</keyword>
<evidence type="ECO:0000313" key="18">
    <source>
        <dbReference type="EMBL" id="CAB1274698.1"/>
    </source>
</evidence>
<comment type="similarity">
    <text evidence="2">Belongs to the FtsK/SpoIIIE/SftA family.</text>
</comment>
<dbReference type="InterPro" id="IPR050206">
    <property type="entry name" value="FtsK/SpoIIIE/SftA"/>
</dbReference>
<dbReference type="AlphaFoldDB" id="A0A7G1Q809"/>
<feature type="region of interest" description="Disordered" evidence="15">
    <location>
        <begin position="242"/>
        <end position="334"/>
    </location>
</feature>
<evidence type="ECO:0000256" key="9">
    <source>
        <dbReference type="ARBA" id="ARBA00022840"/>
    </source>
</evidence>
<evidence type="ECO:0000256" key="7">
    <source>
        <dbReference type="ARBA" id="ARBA00022741"/>
    </source>
</evidence>
<feature type="transmembrane region" description="Helical" evidence="16">
    <location>
        <begin position="28"/>
        <end position="47"/>
    </location>
</feature>
<dbReference type="InterPro" id="IPR036388">
    <property type="entry name" value="WH-like_DNA-bd_sf"/>
</dbReference>
<evidence type="ECO:0000256" key="1">
    <source>
        <dbReference type="ARBA" id="ARBA00004651"/>
    </source>
</evidence>
<organism evidence="18 19">
    <name type="scientific">Candidatus Nitrosacidococcus tergens</name>
    <dbReference type="NCBI Taxonomy" id="553981"/>
    <lineage>
        <taxon>Bacteria</taxon>
        <taxon>Pseudomonadati</taxon>
        <taxon>Pseudomonadota</taxon>
        <taxon>Gammaproteobacteria</taxon>
        <taxon>Chromatiales</taxon>
        <taxon>Chromatiaceae</taxon>
        <taxon>Candidatus Nitrosacidococcus</taxon>
    </lineage>
</organism>
<feature type="compositionally biased region" description="Polar residues" evidence="15">
    <location>
        <begin position="259"/>
        <end position="287"/>
    </location>
</feature>
<keyword evidence="6 16" id="KW-0812">Transmembrane</keyword>
<dbReference type="Pfam" id="PF13491">
    <property type="entry name" value="FtsK_4TM"/>
    <property type="match status" value="1"/>
</dbReference>
<feature type="region of interest" description="Disordered" evidence="15">
    <location>
        <begin position="585"/>
        <end position="628"/>
    </location>
</feature>
<keyword evidence="19" id="KW-1185">Reference proteome</keyword>
<dbReference type="KEGG" id="ntg:NSCAC_0299"/>
<protein>
    <recommendedName>
        <fullName evidence="3">DNA translocase FtsK</fullName>
    </recommendedName>
</protein>
<keyword evidence="9 14" id="KW-0067">ATP-binding</keyword>
<dbReference type="Gene3D" id="3.30.980.40">
    <property type="match status" value="1"/>
</dbReference>
<evidence type="ECO:0000256" key="16">
    <source>
        <dbReference type="SAM" id="Phobius"/>
    </source>
</evidence>
<feature type="region of interest" description="Disordered" evidence="15">
    <location>
        <begin position="400"/>
        <end position="424"/>
    </location>
</feature>
<keyword evidence="12 16" id="KW-0472">Membrane</keyword>
<keyword evidence="10 16" id="KW-1133">Transmembrane helix</keyword>
<dbReference type="InterPro" id="IPR002543">
    <property type="entry name" value="FtsK_dom"/>
</dbReference>
<feature type="region of interest" description="Disordered" evidence="15">
    <location>
        <begin position="502"/>
        <end position="545"/>
    </location>
</feature>
<accession>A0A7G1Q809</accession>
<evidence type="ECO:0000313" key="19">
    <source>
        <dbReference type="Proteomes" id="UP000516072"/>
    </source>
</evidence>
<proteinExistence type="inferred from homology"/>
<dbReference type="SUPFAM" id="SSF46785">
    <property type="entry name" value="Winged helix' DNA-binding domain"/>
    <property type="match status" value="1"/>
</dbReference>
<evidence type="ECO:0000256" key="6">
    <source>
        <dbReference type="ARBA" id="ARBA00022692"/>
    </source>
</evidence>
<reference evidence="18 19" key="1">
    <citation type="submission" date="2020-03" db="EMBL/GenBank/DDBJ databases">
        <authorList>
            <person name="Picone N."/>
        </authorList>
    </citation>
    <scope>NUCLEOTIDE SEQUENCE [LARGE SCALE GENOMIC DNA]</scope>
    <source>
        <strain evidence="18">NSCAC1</strain>
    </source>
</reference>
<keyword evidence="5" id="KW-0132">Cell division</keyword>
<evidence type="ECO:0000256" key="15">
    <source>
        <dbReference type="SAM" id="MobiDB-lite"/>
    </source>
</evidence>
<evidence type="ECO:0000256" key="3">
    <source>
        <dbReference type="ARBA" id="ARBA00020887"/>
    </source>
</evidence>
<evidence type="ECO:0000256" key="13">
    <source>
        <dbReference type="ARBA" id="ARBA00023306"/>
    </source>
</evidence>
<evidence type="ECO:0000256" key="8">
    <source>
        <dbReference type="ARBA" id="ARBA00022829"/>
    </source>
</evidence>
<evidence type="ECO:0000256" key="12">
    <source>
        <dbReference type="ARBA" id="ARBA00023136"/>
    </source>
</evidence>
<dbReference type="InterPro" id="IPR036390">
    <property type="entry name" value="WH_DNA-bd_sf"/>
</dbReference>